<dbReference type="InterPro" id="IPR009057">
    <property type="entry name" value="Homeodomain-like_sf"/>
</dbReference>
<accession>A0A8S5SG75</accession>
<dbReference type="InterPro" id="IPR004518">
    <property type="entry name" value="MazG-like_dom"/>
</dbReference>
<evidence type="ECO:0000313" key="2">
    <source>
        <dbReference type="EMBL" id="DAF50052.1"/>
    </source>
</evidence>
<dbReference type="EMBL" id="BK032592">
    <property type="protein sequence ID" value="DAF50052.1"/>
    <property type="molecule type" value="Genomic_DNA"/>
</dbReference>
<dbReference type="Gene3D" id="1.10.10.60">
    <property type="entry name" value="Homeodomain-like"/>
    <property type="match status" value="1"/>
</dbReference>
<feature type="domain" description="NTP pyrophosphohydrolase MazG-like" evidence="1">
    <location>
        <begin position="141"/>
        <end position="209"/>
    </location>
</feature>
<reference evidence="2" key="1">
    <citation type="journal article" date="2021" name="Proc. Natl. Acad. Sci. U.S.A.">
        <title>A Catalog of Tens of Thousands of Viruses from Human Metagenomes Reveals Hidden Associations with Chronic Diseases.</title>
        <authorList>
            <person name="Tisza M.J."/>
            <person name="Buck C.B."/>
        </authorList>
    </citation>
    <scope>NUCLEOTIDE SEQUENCE</scope>
    <source>
        <strain evidence="2">CtzyE57</strain>
    </source>
</reference>
<organism evidence="2">
    <name type="scientific">Siphoviridae sp. ctzyE57</name>
    <dbReference type="NCBI Taxonomy" id="2827982"/>
    <lineage>
        <taxon>Viruses</taxon>
        <taxon>Duplodnaviria</taxon>
        <taxon>Heunggongvirae</taxon>
        <taxon>Uroviricota</taxon>
        <taxon>Caudoviricetes</taxon>
    </lineage>
</organism>
<protein>
    <submittedName>
        <fullName evidence="2">NTP-PPase-like protein</fullName>
    </submittedName>
</protein>
<dbReference type="CDD" id="cd11541">
    <property type="entry name" value="NTP-PPase_u4"/>
    <property type="match status" value="1"/>
</dbReference>
<evidence type="ECO:0000259" key="1">
    <source>
        <dbReference type="Pfam" id="PF03819"/>
    </source>
</evidence>
<sequence length="219" mass="24584">MRPEIEKETREMYELHRAGMTIAELEAKYYVSGRAISKRFQALALPGVKWARPYKISDAQAREMHDMRLNGVSYARIARKYGVTKETVINALARHGFSSTNQNESYEGISNVNNGMTLNEYQMAAQRTSAGENKLDNGCLGLAGESGECCDILKKHRFQGHELDVNHLIEELGDVMWYVAEAAAGLGVTLEDVAKRNVEKLERRYPSGFDAQRSIHRGA</sequence>
<dbReference type="InterPro" id="IPR011379">
    <property type="entry name" value="MazG-related_GP37"/>
</dbReference>
<dbReference type="Gene3D" id="1.10.287.1080">
    <property type="entry name" value="MazG-like"/>
    <property type="match status" value="1"/>
</dbReference>
<dbReference type="Pfam" id="PF03819">
    <property type="entry name" value="MazG"/>
    <property type="match status" value="1"/>
</dbReference>
<dbReference type="SUPFAM" id="SSF46689">
    <property type="entry name" value="Homeodomain-like"/>
    <property type="match status" value="1"/>
</dbReference>
<dbReference type="SUPFAM" id="SSF101386">
    <property type="entry name" value="all-alpha NTP pyrophosphatases"/>
    <property type="match status" value="1"/>
</dbReference>
<name>A0A8S5SG75_9CAUD</name>
<proteinExistence type="predicted"/>